<dbReference type="EMBL" id="BQNB010011585">
    <property type="protein sequence ID" value="GJS92495.1"/>
    <property type="molecule type" value="Genomic_DNA"/>
</dbReference>
<evidence type="ECO:0000313" key="1">
    <source>
        <dbReference type="EMBL" id="GJS92495.1"/>
    </source>
</evidence>
<accession>A0ABQ4ZRD8</accession>
<reference evidence="1" key="1">
    <citation type="journal article" date="2022" name="Int. J. Mol. Sci.">
        <title>Draft Genome of Tanacetum Coccineum: Genomic Comparison of Closely Related Tanacetum-Family Plants.</title>
        <authorList>
            <person name="Yamashiro T."/>
            <person name="Shiraishi A."/>
            <person name="Nakayama K."/>
            <person name="Satake H."/>
        </authorList>
    </citation>
    <scope>NUCLEOTIDE SEQUENCE</scope>
</reference>
<gene>
    <name evidence="1" type="ORF">Tco_0799463</name>
</gene>
<evidence type="ECO:0008006" key="3">
    <source>
        <dbReference type="Google" id="ProtNLM"/>
    </source>
</evidence>
<keyword evidence="2" id="KW-1185">Reference proteome</keyword>
<reference evidence="1" key="2">
    <citation type="submission" date="2022-01" db="EMBL/GenBank/DDBJ databases">
        <authorList>
            <person name="Yamashiro T."/>
            <person name="Shiraishi A."/>
            <person name="Satake H."/>
            <person name="Nakayama K."/>
        </authorList>
    </citation>
    <scope>NUCLEOTIDE SEQUENCE</scope>
</reference>
<sequence length="268" mass="31536">MPDTPYSKGSILRIQLLGLGSMLESSGIFNVWLPYTAYSLCWIRCIGLRSCYIECRPSAIYWNNALHWLENENRQLTHYKLYIEDHEHPIITTIQIPQGLQQRRNFFESYGNMLPMIITIQIPHMLHLKGKLFESRGCLLLIRRDYIGSREFTIYEMRKWCSVWSIKYLVDIDDFMSPLPERWPIRSIVWSIVLGERKEGSFLVINLSRKVVEYNLISKTLSEIYVMGSNQVADDYLHGFLSPFAMYDIRSKKVDHKVYEFIPSFASV</sequence>
<evidence type="ECO:0000313" key="2">
    <source>
        <dbReference type="Proteomes" id="UP001151760"/>
    </source>
</evidence>
<dbReference type="Proteomes" id="UP001151760">
    <property type="component" value="Unassembled WGS sequence"/>
</dbReference>
<proteinExistence type="predicted"/>
<name>A0ABQ4ZRD8_9ASTR</name>
<protein>
    <recommendedName>
        <fullName evidence="3">F-box associated domain-containing protein</fullName>
    </recommendedName>
</protein>
<comment type="caution">
    <text evidence="1">The sequence shown here is derived from an EMBL/GenBank/DDBJ whole genome shotgun (WGS) entry which is preliminary data.</text>
</comment>
<organism evidence="1 2">
    <name type="scientific">Tanacetum coccineum</name>
    <dbReference type="NCBI Taxonomy" id="301880"/>
    <lineage>
        <taxon>Eukaryota</taxon>
        <taxon>Viridiplantae</taxon>
        <taxon>Streptophyta</taxon>
        <taxon>Embryophyta</taxon>
        <taxon>Tracheophyta</taxon>
        <taxon>Spermatophyta</taxon>
        <taxon>Magnoliopsida</taxon>
        <taxon>eudicotyledons</taxon>
        <taxon>Gunneridae</taxon>
        <taxon>Pentapetalae</taxon>
        <taxon>asterids</taxon>
        <taxon>campanulids</taxon>
        <taxon>Asterales</taxon>
        <taxon>Asteraceae</taxon>
        <taxon>Asteroideae</taxon>
        <taxon>Anthemideae</taxon>
        <taxon>Anthemidinae</taxon>
        <taxon>Tanacetum</taxon>
    </lineage>
</organism>